<name>A0ABU1J0X2_9BACL</name>
<sequence length="417" mass="47294">MNSRYLASISLAVMAAGFIVTLFLPQTTLVLLIQGGFEAGLVGGIADWFAVTALFRHPLGLPIPHTSLLTRNREKIIRSLISAMENELLNKESIENKLRQFKLFPFALSAITRQLGKKAIRRELVNLVIPPVQRMDMKPIAHFVTSGLADYMQKADLQAAGNKVLTHMLTERYDEKALDHILKQVHNWASKPQNRDTLGKLALEQLENINLGGFKGFAFQAFAGMINEEMVGGILQNAILSAMDNLQEPSNEYRESLLRELRVQMFQVIDDENTWVRVKDWAGDMLHGEAAHLFIMERLEEVRGMAIRMLEQERDTGGKNLFRVYRTVVRELGKDEEKVHSWEDRLRNGIIHAVSRNHYRLGQLVKENLDQMDNDTLVHMLEEKVGQDLQWIRVNGAICGFIVGIILSLIHLSLGAL</sequence>
<dbReference type="InterPro" id="IPR007383">
    <property type="entry name" value="DUF445"/>
</dbReference>
<accession>A0ABU1J0X2</accession>
<evidence type="ECO:0000313" key="2">
    <source>
        <dbReference type="EMBL" id="MDR6244846.1"/>
    </source>
</evidence>
<organism evidence="2 3">
    <name type="scientific">Paenibacillus hunanensis</name>
    <dbReference type="NCBI Taxonomy" id="539262"/>
    <lineage>
        <taxon>Bacteria</taxon>
        <taxon>Bacillati</taxon>
        <taxon>Bacillota</taxon>
        <taxon>Bacilli</taxon>
        <taxon>Bacillales</taxon>
        <taxon>Paenibacillaceae</taxon>
        <taxon>Paenibacillus</taxon>
    </lineage>
</organism>
<dbReference type="Pfam" id="PF04286">
    <property type="entry name" value="DUF445"/>
    <property type="match status" value="1"/>
</dbReference>
<feature type="transmembrane region" description="Helical" evidence="1">
    <location>
        <begin position="6"/>
        <end position="24"/>
    </location>
</feature>
<evidence type="ECO:0000313" key="3">
    <source>
        <dbReference type="Proteomes" id="UP001185028"/>
    </source>
</evidence>
<feature type="transmembrane region" description="Helical" evidence="1">
    <location>
        <begin position="394"/>
        <end position="414"/>
    </location>
</feature>
<keyword evidence="1" id="KW-0472">Membrane</keyword>
<dbReference type="EMBL" id="JAVDQH010000010">
    <property type="protein sequence ID" value="MDR6244846.1"/>
    <property type="molecule type" value="Genomic_DNA"/>
</dbReference>
<dbReference type="Proteomes" id="UP001185028">
    <property type="component" value="Unassembled WGS sequence"/>
</dbReference>
<evidence type="ECO:0000256" key="1">
    <source>
        <dbReference type="SAM" id="Phobius"/>
    </source>
</evidence>
<keyword evidence="1" id="KW-1133">Transmembrane helix</keyword>
<dbReference type="PANTHER" id="PTHR38442:SF1">
    <property type="entry name" value="INNER MEMBRANE PROTEIN"/>
    <property type="match status" value="1"/>
</dbReference>
<keyword evidence="1" id="KW-0812">Transmembrane</keyword>
<keyword evidence="3" id="KW-1185">Reference proteome</keyword>
<dbReference type="PANTHER" id="PTHR38442">
    <property type="entry name" value="INNER MEMBRANE PROTEIN-RELATED"/>
    <property type="match status" value="1"/>
</dbReference>
<reference evidence="2 3" key="1">
    <citation type="submission" date="2023-07" db="EMBL/GenBank/DDBJ databases">
        <title>Genomic Encyclopedia of Type Strains, Phase IV (KMG-IV): sequencing the most valuable type-strain genomes for metagenomic binning, comparative biology and taxonomic classification.</title>
        <authorList>
            <person name="Goeker M."/>
        </authorList>
    </citation>
    <scope>NUCLEOTIDE SEQUENCE [LARGE SCALE GENOMIC DNA]</scope>
    <source>
        <strain evidence="2 3">DSM 22170</strain>
    </source>
</reference>
<protein>
    <submittedName>
        <fullName evidence="2">Uncharacterized membrane-anchored protein YjiN (DUF445 family)</fullName>
    </submittedName>
</protein>
<comment type="caution">
    <text evidence="2">The sequence shown here is derived from an EMBL/GenBank/DDBJ whole genome shotgun (WGS) entry which is preliminary data.</text>
</comment>
<gene>
    <name evidence="2" type="ORF">JOC58_002743</name>
</gene>
<proteinExistence type="predicted"/>
<dbReference type="RefSeq" id="WP_188774474.1">
    <property type="nucleotide sequence ID" value="NZ_BMMB01000002.1"/>
</dbReference>